<reference evidence="2" key="2">
    <citation type="journal article" date="2023" name="Int. J. Mol. Sci.">
        <title>De Novo Assembly and Annotation of 11 Diverse Shrub Willow (Salix) Genomes Reveals Novel Gene Organization in Sex-Linked Regions.</title>
        <authorList>
            <person name="Hyden B."/>
            <person name="Feng K."/>
            <person name="Yates T.B."/>
            <person name="Jawdy S."/>
            <person name="Cereghino C."/>
            <person name="Smart L.B."/>
            <person name="Muchero W."/>
        </authorList>
    </citation>
    <scope>NUCLEOTIDE SEQUENCE</scope>
    <source>
        <tissue evidence="2">Shoot tip</tissue>
    </source>
</reference>
<proteinExistence type="predicted"/>
<dbReference type="Proteomes" id="UP001151532">
    <property type="component" value="Chromosome 6"/>
</dbReference>
<dbReference type="OrthoDB" id="1746206at2759"/>
<evidence type="ECO:0000313" key="2">
    <source>
        <dbReference type="EMBL" id="KAJ6700313.1"/>
    </source>
</evidence>
<gene>
    <name evidence="2" type="ORF">OIU79_013362</name>
</gene>
<accession>A0A9Q0Q593</accession>
<comment type="caution">
    <text evidence="2">The sequence shown here is derived from an EMBL/GenBank/DDBJ whole genome shotgun (WGS) entry which is preliminary data.</text>
</comment>
<organism evidence="2 3">
    <name type="scientific">Salix purpurea</name>
    <name type="common">Purple osier willow</name>
    <dbReference type="NCBI Taxonomy" id="77065"/>
    <lineage>
        <taxon>Eukaryota</taxon>
        <taxon>Viridiplantae</taxon>
        <taxon>Streptophyta</taxon>
        <taxon>Embryophyta</taxon>
        <taxon>Tracheophyta</taxon>
        <taxon>Spermatophyta</taxon>
        <taxon>Magnoliopsida</taxon>
        <taxon>eudicotyledons</taxon>
        <taxon>Gunneridae</taxon>
        <taxon>Pentapetalae</taxon>
        <taxon>rosids</taxon>
        <taxon>fabids</taxon>
        <taxon>Malpighiales</taxon>
        <taxon>Salicaceae</taxon>
        <taxon>Saliceae</taxon>
        <taxon>Salix</taxon>
    </lineage>
</organism>
<dbReference type="AlphaFoldDB" id="A0A9Q0Q593"/>
<evidence type="ECO:0000313" key="3">
    <source>
        <dbReference type="Proteomes" id="UP001151532"/>
    </source>
</evidence>
<evidence type="ECO:0000256" key="1">
    <source>
        <dbReference type="SAM" id="MobiDB-lite"/>
    </source>
</evidence>
<name>A0A9Q0Q593_SALPP</name>
<sequence>MKLQAEMVKNKAIGIRCISAASIATGMKPSETMQVTGGALEDAESLSLSSSSLNGANKFFMAASKRAATSCVAFSFEGGRPSGMDSNRKSGKPFMASGPLDLSKRR</sequence>
<dbReference type="EMBL" id="JAPFFK010000017">
    <property type="protein sequence ID" value="KAJ6700313.1"/>
    <property type="molecule type" value="Genomic_DNA"/>
</dbReference>
<feature type="region of interest" description="Disordered" evidence="1">
    <location>
        <begin position="78"/>
        <end position="106"/>
    </location>
</feature>
<keyword evidence="3" id="KW-1185">Reference proteome</keyword>
<protein>
    <submittedName>
        <fullName evidence="2">Uncharacterized protein</fullName>
    </submittedName>
</protein>
<reference evidence="2" key="1">
    <citation type="submission" date="2022-11" db="EMBL/GenBank/DDBJ databases">
        <authorList>
            <person name="Hyden B.L."/>
            <person name="Feng K."/>
            <person name="Yates T."/>
            <person name="Jawdy S."/>
            <person name="Smart L.B."/>
            <person name="Muchero W."/>
        </authorList>
    </citation>
    <scope>NUCLEOTIDE SEQUENCE</scope>
    <source>
        <tissue evidence="2">Shoot tip</tissue>
    </source>
</reference>